<organism evidence="1 2">
    <name type="scientific">Coprinopsis cinerea (strain Okayama-7 / 130 / ATCC MYA-4618 / FGSC 9003)</name>
    <name type="common">Inky cap fungus</name>
    <name type="synonym">Hormographiella aspergillata</name>
    <dbReference type="NCBI Taxonomy" id="240176"/>
    <lineage>
        <taxon>Eukaryota</taxon>
        <taxon>Fungi</taxon>
        <taxon>Dikarya</taxon>
        <taxon>Basidiomycota</taxon>
        <taxon>Agaricomycotina</taxon>
        <taxon>Agaricomycetes</taxon>
        <taxon>Agaricomycetidae</taxon>
        <taxon>Agaricales</taxon>
        <taxon>Agaricineae</taxon>
        <taxon>Psathyrellaceae</taxon>
        <taxon>Coprinopsis</taxon>
    </lineage>
</organism>
<keyword evidence="2" id="KW-1185">Reference proteome</keyword>
<dbReference type="InterPro" id="IPR023213">
    <property type="entry name" value="CAT-like_dom_sf"/>
</dbReference>
<comment type="caution">
    <text evidence="1">The sequence shown here is derived from an EMBL/GenBank/DDBJ whole genome shotgun (WGS) entry which is preliminary data.</text>
</comment>
<accession>A8NCD2</accession>
<dbReference type="KEGG" id="cci:CC1G_03490"/>
<sequence>MLLPAETPSASDTFALYPLTLCDNLSQESLTKAWIIEGLLDVDKVKAALDRIVEKWPLLAARVEVVRRMRFQLRIPLGPLPAGYNAYVLTSTVSSTPLSRYITLPLASFTKFPPIHLFKPKNSLSLANMKAYAKKTAPITHWHLTSFDYPGEQYTCLGVTYSHGVFDGIGFAMVMHALEAEFSGKEWEVPPLPSPGLNENPCEKLMEREAAKAKEVGERFSYPNLSVGGTANFIAYLLRNFWYNLRNGVGDYNVVIPFSVHTKLAAEARKALEEEDATDVRPTSGDVITAWLMKAVYSERGSPDSLVGLQNVGSLRGEWAGELKLYPHNCVTVLRSNPISVHDLSTLPLHKVAYLLAKARSSSTRIPEAVALYELFSEAERKSGYLLPIHKEADQQFIMSNVSVARVSELDFRGAGGGRVLCHYKYFPTPPFRVTNLVGNNGRLDNGDLIVNCVLDNHGARQVDLEFGKLTGRLLH</sequence>
<dbReference type="Gene3D" id="3.30.559.10">
    <property type="entry name" value="Chloramphenicol acetyltransferase-like domain"/>
    <property type="match status" value="2"/>
</dbReference>
<dbReference type="GeneID" id="6008963"/>
<dbReference type="AlphaFoldDB" id="A8NCD2"/>
<dbReference type="eggNOG" id="ENOG502S6KB">
    <property type="taxonomic scope" value="Eukaryota"/>
</dbReference>
<dbReference type="OMA" id="DVPEFWG"/>
<evidence type="ECO:0000313" key="2">
    <source>
        <dbReference type="Proteomes" id="UP000001861"/>
    </source>
</evidence>
<dbReference type="OrthoDB" id="21502at2759"/>
<dbReference type="SUPFAM" id="SSF52777">
    <property type="entry name" value="CoA-dependent acyltransferases"/>
    <property type="match status" value="1"/>
</dbReference>
<gene>
    <name evidence="1" type="ORF">CC1G_03490</name>
</gene>
<dbReference type="EMBL" id="AACS02000009">
    <property type="protein sequence ID" value="EAU89225.1"/>
    <property type="molecule type" value="Genomic_DNA"/>
</dbReference>
<dbReference type="InParanoid" id="A8NCD2"/>
<dbReference type="STRING" id="240176.A8NCD2"/>
<dbReference type="RefSeq" id="XP_001832476.1">
    <property type="nucleotide sequence ID" value="XM_001832424.1"/>
</dbReference>
<evidence type="ECO:0000313" key="1">
    <source>
        <dbReference type="EMBL" id="EAU89225.1"/>
    </source>
</evidence>
<proteinExistence type="predicted"/>
<protein>
    <submittedName>
        <fullName evidence="1">Uncharacterized protein</fullName>
    </submittedName>
</protein>
<dbReference type="Proteomes" id="UP000001861">
    <property type="component" value="Unassembled WGS sequence"/>
</dbReference>
<reference evidence="1 2" key="1">
    <citation type="journal article" date="2010" name="Proc. Natl. Acad. Sci. U.S.A.">
        <title>Insights into evolution of multicellular fungi from the assembled chromosomes of the mushroom Coprinopsis cinerea (Coprinus cinereus).</title>
        <authorList>
            <person name="Stajich J.E."/>
            <person name="Wilke S.K."/>
            <person name="Ahren D."/>
            <person name="Au C.H."/>
            <person name="Birren B.W."/>
            <person name="Borodovsky M."/>
            <person name="Burns C."/>
            <person name="Canback B."/>
            <person name="Casselton L.A."/>
            <person name="Cheng C.K."/>
            <person name="Deng J."/>
            <person name="Dietrich F.S."/>
            <person name="Fargo D.C."/>
            <person name="Farman M.L."/>
            <person name="Gathman A.C."/>
            <person name="Goldberg J."/>
            <person name="Guigo R."/>
            <person name="Hoegger P.J."/>
            <person name="Hooker J.B."/>
            <person name="Huggins A."/>
            <person name="James T.Y."/>
            <person name="Kamada T."/>
            <person name="Kilaru S."/>
            <person name="Kodira C."/>
            <person name="Kues U."/>
            <person name="Kupfer D."/>
            <person name="Kwan H.S."/>
            <person name="Lomsadze A."/>
            <person name="Li W."/>
            <person name="Lilly W.W."/>
            <person name="Ma L.J."/>
            <person name="Mackey A.J."/>
            <person name="Manning G."/>
            <person name="Martin F."/>
            <person name="Muraguchi H."/>
            <person name="Natvig D.O."/>
            <person name="Palmerini H."/>
            <person name="Ramesh M.A."/>
            <person name="Rehmeyer C.J."/>
            <person name="Roe B.A."/>
            <person name="Shenoy N."/>
            <person name="Stanke M."/>
            <person name="Ter-Hovhannisyan V."/>
            <person name="Tunlid A."/>
            <person name="Velagapudi R."/>
            <person name="Vision T.J."/>
            <person name="Zeng Q."/>
            <person name="Zolan M.E."/>
            <person name="Pukkila P.J."/>
        </authorList>
    </citation>
    <scope>NUCLEOTIDE SEQUENCE [LARGE SCALE GENOMIC DNA]</scope>
    <source>
        <strain evidence="2">Okayama-7 / 130 / ATCC MYA-4618 / FGSC 9003</strain>
    </source>
</reference>
<name>A8NCD2_COPC7</name>
<dbReference type="VEuPathDB" id="FungiDB:CC1G_03490"/>